<accession>A0A6G1G4K9</accession>
<feature type="transmembrane region" description="Helical" evidence="6">
    <location>
        <begin position="176"/>
        <end position="195"/>
    </location>
</feature>
<dbReference type="OrthoDB" id="3257095at2759"/>
<evidence type="ECO:0000256" key="1">
    <source>
        <dbReference type="ARBA" id="ARBA00004141"/>
    </source>
</evidence>
<dbReference type="PIRSF" id="PIRSF006060">
    <property type="entry name" value="AA_transporter"/>
    <property type="match status" value="1"/>
</dbReference>
<dbReference type="Proteomes" id="UP000504638">
    <property type="component" value="Unplaced"/>
</dbReference>
<comment type="subcellular location">
    <subcellularLocation>
        <location evidence="1">Membrane</location>
        <topology evidence="1">Multi-pass membrane protein</topology>
    </subcellularLocation>
</comment>
<evidence type="ECO:0000256" key="2">
    <source>
        <dbReference type="ARBA" id="ARBA00022448"/>
    </source>
</evidence>
<dbReference type="GO" id="GO:0022857">
    <property type="term" value="F:transmembrane transporter activity"/>
    <property type="evidence" value="ECO:0007669"/>
    <property type="project" value="InterPro"/>
</dbReference>
<evidence type="ECO:0000313" key="8">
    <source>
        <dbReference type="Proteomes" id="UP000504638"/>
    </source>
</evidence>
<dbReference type="AlphaFoldDB" id="A0A6G1G4K9"/>
<evidence type="ECO:0000256" key="6">
    <source>
        <dbReference type="SAM" id="Phobius"/>
    </source>
</evidence>
<dbReference type="EMBL" id="ML975156">
    <property type="protein sequence ID" value="KAF1812932.1"/>
    <property type="molecule type" value="Genomic_DNA"/>
</dbReference>
<dbReference type="PANTHER" id="PTHR45649">
    <property type="entry name" value="AMINO-ACID PERMEASE BAT1"/>
    <property type="match status" value="1"/>
</dbReference>
<protein>
    <submittedName>
        <fullName evidence="7 9">Amino acid transporter</fullName>
    </submittedName>
</protein>
<feature type="transmembrane region" description="Helical" evidence="6">
    <location>
        <begin position="50"/>
        <end position="70"/>
    </location>
</feature>
<reference evidence="7 9" key="1">
    <citation type="submission" date="2020-01" db="EMBL/GenBank/DDBJ databases">
        <authorList>
            <consortium name="DOE Joint Genome Institute"/>
            <person name="Haridas S."/>
            <person name="Albert R."/>
            <person name="Binder M."/>
            <person name="Bloem J."/>
            <person name="Labutti K."/>
            <person name="Salamov A."/>
            <person name="Andreopoulos B."/>
            <person name="Baker S.E."/>
            <person name="Barry K."/>
            <person name="Bills G."/>
            <person name="Bluhm B.H."/>
            <person name="Cannon C."/>
            <person name="Castanera R."/>
            <person name="Culley D.E."/>
            <person name="Daum C."/>
            <person name="Ezra D."/>
            <person name="Gonzalez J.B."/>
            <person name="Henrissat B."/>
            <person name="Kuo A."/>
            <person name="Liang C."/>
            <person name="Lipzen A."/>
            <person name="Lutzoni F."/>
            <person name="Magnuson J."/>
            <person name="Mondo S."/>
            <person name="Nolan M."/>
            <person name="Ohm R."/>
            <person name="Pangilinan J."/>
            <person name="Park H.-J."/>
            <person name="Ramirez L."/>
            <person name="Alfaro M."/>
            <person name="Sun H."/>
            <person name="Tritt A."/>
            <person name="Yoshinaga Y."/>
            <person name="Zwiers L.-H."/>
            <person name="Turgeon B.G."/>
            <person name="Goodwin S.B."/>
            <person name="Spatafora J.W."/>
            <person name="Crous P.W."/>
            <person name="Grigoriev I.V."/>
        </authorList>
    </citation>
    <scope>NUCLEOTIDE SEQUENCE</scope>
    <source>
        <strain evidence="7 9">CBS 781.70</strain>
    </source>
</reference>
<dbReference type="GeneID" id="54417629"/>
<feature type="transmembrane region" description="Helical" evidence="6">
    <location>
        <begin position="338"/>
        <end position="358"/>
    </location>
</feature>
<feature type="transmembrane region" description="Helical" evidence="6">
    <location>
        <begin position="456"/>
        <end position="474"/>
    </location>
</feature>
<evidence type="ECO:0000256" key="3">
    <source>
        <dbReference type="ARBA" id="ARBA00022692"/>
    </source>
</evidence>
<dbReference type="Pfam" id="PF13520">
    <property type="entry name" value="AA_permease_2"/>
    <property type="match status" value="1"/>
</dbReference>
<evidence type="ECO:0000256" key="4">
    <source>
        <dbReference type="ARBA" id="ARBA00022989"/>
    </source>
</evidence>
<evidence type="ECO:0000313" key="9">
    <source>
        <dbReference type="RefSeq" id="XP_033534563.1"/>
    </source>
</evidence>
<organism evidence="7">
    <name type="scientific">Eremomyces bilateralis CBS 781.70</name>
    <dbReference type="NCBI Taxonomy" id="1392243"/>
    <lineage>
        <taxon>Eukaryota</taxon>
        <taxon>Fungi</taxon>
        <taxon>Dikarya</taxon>
        <taxon>Ascomycota</taxon>
        <taxon>Pezizomycotina</taxon>
        <taxon>Dothideomycetes</taxon>
        <taxon>Dothideomycetes incertae sedis</taxon>
        <taxon>Eremomycetales</taxon>
        <taxon>Eremomycetaceae</taxon>
        <taxon>Eremomyces</taxon>
    </lineage>
</organism>
<proteinExistence type="predicted"/>
<reference evidence="9" key="2">
    <citation type="submission" date="2020-04" db="EMBL/GenBank/DDBJ databases">
        <authorList>
            <consortium name="NCBI Genome Project"/>
        </authorList>
    </citation>
    <scope>NUCLEOTIDE SEQUENCE</scope>
    <source>
        <strain evidence="9">CBS 781.70</strain>
    </source>
</reference>
<feature type="transmembrane region" description="Helical" evidence="6">
    <location>
        <begin position="82"/>
        <end position="100"/>
    </location>
</feature>
<dbReference type="InterPro" id="IPR002293">
    <property type="entry name" value="AA/rel_permease1"/>
</dbReference>
<keyword evidence="3 6" id="KW-0812">Transmembrane</keyword>
<keyword evidence="5 6" id="KW-0472">Membrane</keyword>
<keyword evidence="2" id="KW-0813">Transport</keyword>
<keyword evidence="8" id="KW-1185">Reference proteome</keyword>
<feature type="transmembrane region" description="Helical" evidence="6">
    <location>
        <begin position="486"/>
        <end position="506"/>
    </location>
</feature>
<feature type="transmembrane region" description="Helical" evidence="6">
    <location>
        <begin position="391"/>
        <end position="412"/>
    </location>
</feature>
<evidence type="ECO:0000313" key="7">
    <source>
        <dbReference type="EMBL" id="KAF1812932.1"/>
    </source>
</evidence>
<keyword evidence="4 6" id="KW-1133">Transmembrane helix</keyword>
<reference evidence="9" key="3">
    <citation type="submission" date="2025-04" db="UniProtKB">
        <authorList>
            <consortium name="RefSeq"/>
        </authorList>
    </citation>
    <scope>IDENTIFICATION</scope>
    <source>
        <strain evidence="9">CBS 781.70</strain>
    </source>
</reference>
<dbReference type="GO" id="GO:0016020">
    <property type="term" value="C:membrane"/>
    <property type="evidence" value="ECO:0007669"/>
    <property type="project" value="UniProtKB-SubCell"/>
</dbReference>
<feature type="transmembrane region" description="Helical" evidence="6">
    <location>
        <begin position="418"/>
        <end position="436"/>
    </location>
</feature>
<feature type="transmembrane region" description="Helical" evidence="6">
    <location>
        <begin position="244"/>
        <end position="264"/>
    </location>
</feature>
<dbReference type="PANTHER" id="PTHR45649:SF2">
    <property type="entry name" value="ACID PERMEASE, PUTATIVE-RELATED"/>
    <property type="match status" value="1"/>
</dbReference>
<sequence>MESEKEVIPVVTAVDSEVVDNPNLPTVKKGTKDDQRDMFRMGKVQEMRRNFQLITIFGFSMILMATWEVALGVSTLGLMNGGTAGMVWMFFIVWWGFIAINTSMAEMASMAPTSGGQYHWVSEFAPRQHQKFLSYMIGWLCVLAWQASSAATAFIAGSQIQGLVILNYPNYTPENWHGTLMVFAVSAFAVLFNTVLAKKLPLIEGTILVIHILGFFAILIPLWVLGPRGDPKVVFSDFQAFTGWSPAAGTLVGVLPAILPLLGADACVHMSEELRDASASLPKSMIWTTVSNGALGFIMLATFAMTLGDIETVINSPTKNAFIEVFFNVTKSYKATNAMSSLIIFMQIFCNLSIVATASRQLFAFARDGGVPFASYFAYIPQGWDIPVNSVILSFVSTCLLSLINLGSPVAFNSISSISTGALLSSYAVSIGLIAFKRIRGEPLLPSKFTLGKFGLPLNIISILFLLFLFLMSFFPSFPSPDAETFNWGVLVYVVIVLFSLVYYYWRGRHVYVGPVEYVRKIE</sequence>
<feature type="transmembrane region" description="Helical" evidence="6">
    <location>
        <begin position="285"/>
        <end position="307"/>
    </location>
</feature>
<gene>
    <name evidence="7 9" type="ORF">P152DRAFT_416164</name>
</gene>
<dbReference type="RefSeq" id="XP_033534563.1">
    <property type="nucleotide sequence ID" value="XM_033677059.1"/>
</dbReference>
<feature type="transmembrane region" description="Helical" evidence="6">
    <location>
        <begin position="202"/>
        <end position="224"/>
    </location>
</feature>
<name>A0A6G1G4K9_9PEZI</name>
<feature type="transmembrane region" description="Helical" evidence="6">
    <location>
        <begin position="132"/>
        <end position="156"/>
    </location>
</feature>
<evidence type="ECO:0000256" key="5">
    <source>
        <dbReference type="ARBA" id="ARBA00023136"/>
    </source>
</evidence>
<dbReference type="Gene3D" id="1.20.1740.10">
    <property type="entry name" value="Amino acid/polyamine transporter I"/>
    <property type="match status" value="1"/>
</dbReference>